<name>A0A4Q9GTM7_9MICO</name>
<evidence type="ECO:0000259" key="2">
    <source>
        <dbReference type="Pfam" id="PF24880"/>
    </source>
</evidence>
<dbReference type="InterPro" id="IPR056640">
    <property type="entry name" value="DUF7738"/>
</dbReference>
<evidence type="ECO:0000313" key="4">
    <source>
        <dbReference type="Proteomes" id="UP000294194"/>
    </source>
</evidence>
<evidence type="ECO:0000259" key="1">
    <source>
        <dbReference type="Pfam" id="PF21832"/>
    </source>
</evidence>
<feature type="domain" description="DUF7738" evidence="2">
    <location>
        <begin position="5"/>
        <end position="103"/>
    </location>
</feature>
<feature type="domain" description="DUF6892" evidence="1">
    <location>
        <begin position="361"/>
        <end position="488"/>
    </location>
</feature>
<reference evidence="4" key="1">
    <citation type="submission" date="2019-02" db="EMBL/GenBank/DDBJ databases">
        <title>Glaciihabitans arcticus sp. nov., a psychrotolerant bacterium isolated from polar soil.</title>
        <authorList>
            <person name="Dahal R.H."/>
        </authorList>
    </citation>
    <scope>NUCLEOTIDE SEQUENCE [LARGE SCALE GENOMIC DNA]</scope>
    <source>
        <strain evidence="4">RP-3-7</strain>
    </source>
</reference>
<comment type="caution">
    <text evidence="3">The sequence shown here is derived from an EMBL/GenBank/DDBJ whole genome shotgun (WGS) entry which is preliminary data.</text>
</comment>
<dbReference type="AlphaFoldDB" id="A0A4Q9GTM7"/>
<dbReference type="EMBL" id="SISG01000001">
    <property type="protein sequence ID" value="TBN56487.1"/>
    <property type="molecule type" value="Genomic_DNA"/>
</dbReference>
<dbReference type="Pfam" id="PF24880">
    <property type="entry name" value="DUF7738"/>
    <property type="match status" value="2"/>
</dbReference>
<organism evidence="3 4">
    <name type="scientific">Glaciihabitans arcticus</name>
    <dbReference type="NCBI Taxonomy" id="2668039"/>
    <lineage>
        <taxon>Bacteria</taxon>
        <taxon>Bacillati</taxon>
        <taxon>Actinomycetota</taxon>
        <taxon>Actinomycetes</taxon>
        <taxon>Micrococcales</taxon>
        <taxon>Microbacteriaceae</taxon>
        <taxon>Glaciihabitans</taxon>
    </lineage>
</organism>
<dbReference type="InterPro" id="IPR054187">
    <property type="entry name" value="DUF6892"/>
</dbReference>
<gene>
    <name evidence="3" type="ORF">EYE40_03210</name>
</gene>
<feature type="domain" description="DUF7738" evidence="2">
    <location>
        <begin position="172"/>
        <end position="269"/>
    </location>
</feature>
<protein>
    <submittedName>
        <fullName evidence="3">Uncharacterized protein</fullName>
    </submittedName>
</protein>
<proteinExistence type="predicted"/>
<accession>A0A4Q9GTM7</accession>
<dbReference type="RefSeq" id="WP_130980597.1">
    <property type="nucleotide sequence ID" value="NZ_SISG01000001.1"/>
</dbReference>
<dbReference type="Proteomes" id="UP000294194">
    <property type="component" value="Unassembled WGS sequence"/>
</dbReference>
<keyword evidence="4" id="KW-1185">Reference proteome</keyword>
<evidence type="ECO:0000313" key="3">
    <source>
        <dbReference type="EMBL" id="TBN56487.1"/>
    </source>
</evidence>
<sequence>MVTTLDFGDNGLTVDGTFIGFPLTTAKTREVFGEPRLTAGKDHAVQTWDALGIKTFGPLDGTLVSILDVFPAGRDNDNYAYNPTSGFPGQLSVNGVHIDAVAFQPGFAADKLYLPIGPYMLSRALDRPGGGFYDFFIQRTDVDYFSRADGVAEAVQNLVISWRQALAPTHVVDLSAAGVTIDETLVTLPTTPAVLTSLLGEPREVPSVSDDAVDWLWDSLGLRASGLRGTVAAFAVVDGVGDSAAPRTAATGIRLTVGDADPTSVIWDATTTFAREKTLGSNVLTRGAYPGDVYWELATTREVVAVAAASSIAEPAVVERVEAPSGEVKSTVPVTAAVAPAPVRGRAKNNYTLKPLVEPVLSFADFGVKLQVIEELMFRQSKLKPRFELEDFANWFPDRLIDAATETDIPEVRAYFEALPIPSRFAYDVKSLTAAPDAAVLHELRATSPVPLSSLDDLAQLPYLKKVVLAFSQDASGVQALEARGVTVEKPSLPD</sequence>
<dbReference type="Pfam" id="PF21832">
    <property type="entry name" value="DUF6892"/>
    <property type="match status" value="1"/>
</dbReference>